<dbReference type="Proteomes" id="UP000319576">
    <property type="component" value="Chromosome"/>
</dbReference>
<dbReference type="OrthoDB" id="291492at2"/>
<protein>
    <submittedName>
        <fullName evidence="3">Uncharacterized protein</fullName>
    </submittedName>
</protein>
<keyword evidence="1" id="KW-0472">Membrane</keyword>
<sequence length="71" mass="7281" precursor="true">MTRSLLVAAALAASAGPAAAASPATPLFGGYASNFVDHWADFFKKQNGIVMAALGVGAVSLFIITRGKWVK</sequence>
<gene>
    <name evidence="3" type="ORF">ETAA1_04700</name>
</gene>
<keyword evidence="1" id="KW-0812">Transmembrane</keyword>
<evidence type="ECO:0000256" key="2">
    <source>
        <dbReference type="SAM" id="SignalP"/>
    </source>
</evidence>
<name>A0A517XM42_9BACT</name>
<dbReference type="KEGG" id="uli:ETAA1_04700"/>
<accession>A0A517XM42</accession>
<dbReference type="EMBL" id="CP036273">
    <property type="protein sequence ID" value="QDU18578.1"/>
    <property type="molecule type" value="Genomic_DNA"/>
</dbReference>
<dbReference type="RefSeq" id="WP_145233965.1">
    <property type="nucleotide sequence ID" value="NZ_CP036273.1"/>
</dbReference>
<evidence type="ECO:0000313" key="4">
    <source>
        <dbReference type="Proteomes" id="UP000319576"/>
    </source>
</evidence>
<organism evidence="3 4">
    <name type="scientific">Urbifossiella limnaea</name>
    <dbReference type="NCBI Taxonomy" id="2528023"/>
    <lineage>
        <taxon>Bacteria</taxon>
        <taxon>Pseudomonadati</taxon>
        <taxon>Planctomycetota</taxon>
        <taxon>Planctomycetia</taxon>
        <taxon>Gemmatales</taxon>
        <taxon>Gemmataceae</taxon>
        <taxon>Urbifossiella</taxon>
    </lineage>
</organism>
<feature type="transmembrane region" description="Helical" evidence="1">
    <location>
        <begin position="48"/>
        <end position="65"/>
    </location>
</feature>
<dbReference type="AlphaFoldDB" id="A0A517XM42"/>
<reference evidence="3 4" key="1">
    <citation type="submission" date="2019-02" db="EMBL/GenBank/DDBJ databases">
        <title>Deep-cultivation of Planctomycetes and their phenomic and genomic characterization uncovers novel biology.</title>
        <authorList>
            <person name="Wiegand S."/>
            <person name="Jogler M."/>
            <person name="Boedeker C."/>
            <person name="Pinto D."/>
            <person name="Vollmers J."/>
            <person name="Rivas-Marin E."/>
            <person name="Kohn T."/>
            <person name="Peeters S.H."/>
            <person name="Heuer A."/>
            <person name="Rast P."/>
            <person name="Oberbeckmann S."/>
            <person name="Bunk B."/>
            <person name="Jeske O."/>
            <person name="Meyerdierks A."/>
            <person name="Storesund J.E."/>
            <person name="Kallscheuer N."/>
            <person name="Luecker S."/>
            <person name="Lage O.M."/>
            <person name="Pohl T."/>
            <person name="Merkel B.J."/>
            <person name="Hornburger P."/>
            <person name="Mueller R.-W."/>
            <person name="Bruemmer F."/>
            <person name="Labrenz M."/>
            <person name="Spormann A.M."/>
            <person name="Op den Camp H."/>
            <person name="Overmann J."/>
            <person name="Amann R."/>
            <person name="Jetten M.S.M."/>
            <person name="Mascher T."/>
            <person name="Medema M.H."/>
            <person name="Devos D.P."/>
            <person name="Kaster A.-K."/>
            <person name="Ovreas L."/>
            <person name="Rohde M."/>
            <person name="Galperin M.Y."/>
            <person name="Jogler C."/>
        </authorList>
    </citation>
    <scope>NUCLEOTIDE SEQUENCE [LARGE SCALE GENOMIC DNA]</scope>
    <source>
        <strain evidence="3 4">ETA_A1</strain>
    </source>
</reference>
<proteinExistence type="predicted"/>
<evidence type="ECO:0000256" key="1">
    <source>
        <dbReference type="SAM" id="Phobius"/>
    </source>
</evidence>
<feature type="chain" id="PRO_5021928340" evidence="2">
    <location>
        <begin position="21"/>
        <end position="71"/>
    </location>
</feature>
<evidence type="ECO:0000313" key="3">
    <source>
        <dbReference type="EMBL" id="QDU18578.1"/>
    </source>
</evidence>
<keyword evidence="2" id="KW-0732">Signal</keyword>
<keyword evidence="4" id="KW-1185">Reference proteome</keyword>
<feature type="signal peptide" evidence="2">
    <location>
        <begin position="1"/>
        <end position="20"/>
    </location>
</feature>
<keyword evidence="1" id="KW-1133">Transmembrane helix</keyword>